<dbReference type="AlphaFoldDB" id="A0A2R4BQ37"/>
<protein>
    <submittedName>
        <fullName evidence="1">Uncharacterized protein</fullName>
    </submittedName>
</protein>
<dbReference type="Proteomes" id="UP000241885">
    <property type="component" value="Chromosome"/>
</dbReference>
<organism evidence="1 2">
    <name type="scientific">Thauera aromatica K172</name>
    <dbReference type="NCBI Taxonomy" id="44139"/>
    <lineage>
        <taxon>Bacteria</taxon>
        <taxon>Pseudomonadati</taxon>
        <taxon>Pseudomonadota</taxon>
        <taxon>Betaproteobacteria</taxon>
        <taxon>Rhodocyclales</taxon>
        <taxon>Zoogloeaceae</taxon>
        <taxon>Thauera</taxon>
    </lineage>
</organism>
<dbReference type="KEGG" id="tak:Tharo_2560"/>
<proteinExistence type="predicted"/>
<sequence length="162" mass="17296">MDVELEAAPAAASGGFGALARWQAMLERHAELFTDMLPGSAVGFVARAGSGIQPGKHVAGVIEHCRNLEMMKWCATGRGMVASTLRFPGFEAAAVDLLFVADEAALSALEASLEGDALSTIKRRIRQGGILFFVLRTKYELQDAGYEDFLDTLGLAFLGACR</sequence>
<dbReference type="RefSeq" id="WP_107221576.1">
    <property type="nucleotide sequence ID" value="NZ_CP028339.1"/>
</dbReference>
<dbReference type="EMBL" id="CP028339">
    <property type="protein sequence ID" value="AVR89456.1"/>
    <property type="molecule type" value="Genomic_DNA"/>
</dbReference>
<evidence type="ECO:0000313" key="1">
    <source>
        <dbReference type="EMBL" id="AVR89456.1"/>
    </source>
</evidence>
<accession>A0A2R4BQ37</accession>
<dbReference type="OrthoDB" id="9179562at2"/>
<name>A0A2R4BQ37_THAAR</name>
<reference evidence="1 2" key="1">
    <citation type="submission" date="2018-03" db="EMBL/GenBank/DDBJ databases">
        <title>Complete genome sequence of Thauera aromatica, a model organism for studying aromatic compound degradation under denitrifying conditions.</title>
        <authorList>
            <person name="Lo H.-Y."/>
            <person name="Goris T."/>
            <person name="Boll M."/>
            <person name="Mueller J.A."/>
        </authorList>
    </citation>
    <scope>NUCLEOTIDE SEQUENCE [LARGE SCALE GENOMIC DNA]</scope>
    <source>
        <strain evidence="1 2">K172</strain>
    </source>
</reference>
<keyword evidence="2" id="KW-1185">Reference proteome</keyword>
<gene>
    <name evidence="1" type="ORF">Tharo_2560</name>
</gene>
<evidence type="ECO:0000313" key="2">
    <source>
        <dbReference type="Proteomes" id="UP000241885"/>
    </source>
</evidence>